<dbReference type="PROSITE" id="PS00518">
    <property type="entry name" value="ZF_RING_1"/>
    <property type="match status" value="1"/>
</dbReference>
<proteinExistence type="predicted"/>
<name>A0AAD3D3G8_9STRA</name>
<feature type="compositionally biased region" description="Polar residues" evidence="5">
    <location>
        <begin position="470"/>
        <end position="488"/>
    </location>
</feature>
<keyword evidence="1" id="KW-0479">Metal-binding</keyword>
<feature type="region of interest" description="Disordered" evidence="5">
    <location>
        <begin position="254"/>
        <end position="301"/>
    </location>
</feature>
<evidence type="ECO:0000256" key="5">
    <source>
        <dbReference type="SAM" id="MobiDB-lite"/>
    </source>
</evidence>
<feature type="compositionally biased region" description="Polar residues" evidence="5">
    <location>
        <begin position="275"/>
        <end position="301"/>
    </location>
</feature>
<evidence type="ECO:0000256" key="2">
    <source>
        <dbReference type="ARBA" id="ARBA00022771"/>
    </source>
</evidence>
<feature type="region of interest" description="Disordered" evidence="5">
    <location>
        <begin position="432"/>
        <end position="504"/>
    </location>
</feature>
<feature type="compositionally biased region" description="Basic residues" evidence="5">
    <location>
        <begin position="28"/>
        <end position="37"/>
    </location>
</feature>
<keyword evidence="7" id="KW-1185">Reference proteome</keyword>
<keyword evidence="2" id="KW-0863">Zinc-finger</keyword>
<feature type="compositionally biased region" description="Low complexity" evidence="5">
    <location>
        <begin position="255"/>
        <end position="274"/>
    </location>
</feature>
<dbReference type="GO" id="GO:0008270">
    <property type="term" value="F:zinc ion binding"/>
    <property type="evidence" value="ECO:0007669"/>
    <property type="project" value="UniProtKB-KW"/>
</dbReference>
<reference evidence="6 7" key="1">
    <citation type="journal article" date="2021" name="Sci. Rep.">
        <title>The genome of the diatom Chaetoceros tenuissimus carries an ancient integrated fragment of an extant virus.</title>
        <authorList>
            <person name="Hongo Y."/>
            <person name="Kimura K."/>
            <person name="Takaki Y."/>
            <person name="Yoshida Y."/>
            <person name="Baba S."/>
            <person name="Kobayashi G."/>
            <person name="Nagasaki K."/>
            <person name="Hano T."/>
            <person name="Tomaru Y."/>
        </authorList>
    </citation>
    <scope>NUCLEOTIDE SEQUENCE [LARGE SCALE GENOMIC DNA]</scope>
    <source>
        <strain evidence="6 7">NIES-3715</strain>
    </source>
</reference>
<feature type="compositionally biased region" description="Polar residues" evidence="5">
    <location>
        <begin position="348"/>
        <end position="359"/>
    </location>
</feature>
<accession>A0AAD3D3G8</accession>
<feature type="compositionally biased region" description="Basic and acidic residues" evidence="5">
    <location>
        <begin position="152"/>
        <end position="164"/>
    </location>
</feature>
<dbReference type="Proteomes" id="UP001054902">
    <property type="component" value="Unassembled WGS sequence"/>
</dbReference>
<evidence type="ECO:0000256" key="3">
    <source>
        <dbReference type="ARBA" id="ARBA00022833"/>
    </source>
</evidence>
<evidence type="ECO:0008006" key="8">
    <source>
        <dbReference type="Google" id="ProtNLM"/>
    </source>
</evidence>
<evidence type="ECO:0000313" key="6">
    <source>
        <dbReference type="EMBL" id="GFH55394.1"/>
    </source>
</evidence>
<evidence type="ECO:0000256" key="4">
    <source>
        <dbReference type="SAM" id="Coils"/>
    </source>
</evidence>
<organism evidence="6 7">
    <name type="scientific">Chaetoceros tenuissimus</name>
    <dbReference type="NCBI Taxonomy" id="426638"/>
    <lineage>
        <taxon>Eukaryota</taxon>
        <taxon>Sar</taxon>
        <taxon>Stramenopiles</taxon>
        <taxon>Ochrophyta</taxon>
        <taxon>Bacillariophyta</taxon>
        <taxon>Coscinodiscophyceae</taxon>
        <taxon>Chaetocerotophycidae</taxon>
        <taxon>Chaetocerotales</taxon>
        <taxon>Chaetocerotaceae</taxon>
        <taxon>Chaetoceros</taxon>
    </lineage>
</organism>
<evidence type="ECO:0000313" key="7">
    <source>
        <dbReference type="Proteomes" id="UP001054902"/>
    </source>
</evidence>
<feature type="region of interest" description="Disordered" evidence="5">
    <location>
        <begin position="375"/>
        <end position="394"/>
    </location>
</feature>
<comment type="caution">
    <text evidence="6">The sequence shown here is derived from an EMBL/GenBank/DDBJ whole genome shotgun (WGS) entry which is preliminary data.</text>
</comment>
<sequence>MPTITFRLFDDDDEGQKKSAASSTSSKSTRKPRKNRKKQDEAKNEDPSSSQDNDTKNKLPLIKKEEDADTDDVVIVSETSPSNGASAISTTGTASQHNNNSKKSAFMRRMEELTRNAAAARTSGNQQTDMEAVRPSATNTTSPLPSKRKRMNAKETIENIETSKKQRKKRQPSAKDSSKNATANASFPLQDEESFYMNCTDEELERWLKEKYKQKAERIREQLKLQMKEELKLLQNKRSLAKLLANDDITSLVNQPTQTKMQPTPKQTKPAKTPRTSTSPKQGHASTSPVAGANSSASQQMIDVSTGRKSCPTCKSFCKAIFASKSGCGHKYCEACVVVASFSSNNGQDDANSNSQNMTKKPPSTPVAVSLASTCTKSTSMQTHSTQGSSNSSVLSIPVPSSCPICHILECQPNKPPPIENVVAVKPKRKNPYVPEWTQTPKERQSPPRTHIASLPQATGTLKNAPPTAPSTRVHSASSYLHQSASRNHNVDRSKQDEEAMDKAMQMKLQSERERGEMLQYLLSQEKSRKTNPQSRHNDAALQQNRFTQYPPSHPYHPYFGRF</sequence>
<feature type="region of interest" description="Disordered" evidence="5">
    <location>
        <begin position="348"/>
        <end position="369"/>
    </location>
</feature>
<feature type="compositionally biased region" description="Low complexity" evidence="5">
    <location>
        <begin position="18"/>
        <end position="27"/>
    </location>
</feature>
<protein>
    <recommendedName>
        <fullName evidence="8">RING-type domain-containing protein</fullName>
    </recommendedName>
</protein>
<feature type="coiled-coil region" evidence="4">
    <location>
        <begin position="209"/>
        <end position="240"/>
    </location>
</feature>
<feature type="compositionally biased region" description="Polar residues" evidence="5">
    <location>
        <begin position="77"/>
        <end position="103"/>
    </location>
</feature>
<keyword evidence="4" id="KW-0175">Coiled coil</keyword>
<dbReference type="AlphaFoldDB" id="A0AAD3D3G8"/>
<gene>
    <name evidence="6" type="ORF">CTEN210_11870</name>
</gene>
<dbReference type="EMBL" id="BLLK01000047">
    <property type="protein sequence ID" value="GFH55394.1"/>
    <property type="molecule type" value="Genomic_DNA"/>
</dbReference>
<evidence type="ECO:0000256" key="1">
    <source>
        <dbReference type="ARBA" id="ARBA00022723"/>
    </source>
</evidence>
<keyword evidence="3" id="KW-0862">Zinc</keyword>
<feature type="region of interest" description="Disordered" evidence="5">
    <location>
        <begin position="1"/>
        <end position="195"/>
    </location>
</feature>
<dbReference type="InterPro" id="IPR017907">
    <property type="entry name" value="Znf_RING_CS"/>
</dbReference>
<feature type="compositionally biased region" description="Basic and acidic residues" evidence="5">
    <location>
        <begin position="489"/>
        <end position="502"/>
    </location>
</feature>
<feature type="compositionally biased region" description="Basic and acidic residues" evidence="5">
    <location>
        <begin position="53"/>
        <end position="66"/>
    </location>
</feature>